<evidence type="ECO:0000313" key="1">
    <source>
        <dbReference type="EMBL" id="STO63623.1"/>
    </source>
</evidence>
<dbReference type="AlphaFoldDB" id="A0A377HZC8"/>
<evidence type="ECO:0000313" key="2">
    <source>
        <dbReference type="Proteomes" id="UP000254867"/>
    </source>
</evidence>
<accession>A0A377HZC8</accession>
<dbReference type="Proteomes" id="UP000254867">
    <property type="component" value="Unassembled WGS sequence"/>
</dbReference>
<dbReference type="RefSeq" id="WP_105899913.1">
    <property type="nucleotide sequence ID" value="NZ_UGHH01000002.1"/>
</dbReference>
<dbReference type="EMBL" id="UGHH01000002">
    <property type="protein sequence ID" value="STO63623.1"/>
    <property type="molecule type" value="Genomic_DNA"/>
</dbReference>
<sequence length="290" mass="34324">MNFNKFGKFIFPTVTTLCTLDVLSSVYNNISSYDISFQESGNLEEEGFPRNIKNLCTSEVKMMSANDILGRSEYMDYITNNEIDFKKYGTFYFPVYDCEGDGALQRKSQEAKDYFEKNFESLQRDYKEYLEKAKKYLFSSNSYIVKNAYQSYIEYDHNLYEKTGRLKVNLDDKFSSFMIKEADNKPFDKLQFYIEPSKKQIDLIDKAQRSKIYRLQVDFKLDSLKDVMRNKGCNNFLREESTCIVTKLVDAKLNIVKVADLEEDDKDMPAYIYEDRHHWELLDSLPIKWE</sequence>
<protein>
    <submittedName>
        <fullName evidence="1">Uncharacterized protein</fullName>
    </submittedName>
</protein>
<proteinExistence type="predicted"/>
<organism evidence="1 2">
    <name type="scientific">Haemophilus parahaemolyticus</name>
    <dbReference type="NCBI Taxonomy" id="735"/>
    <lineage>
        <taxon>Bacteria</taxon>
        <taxon>Pseudomonadati</taxon>
        <taxon>Pseudomonadota</taxon>
        <taxon>Gammaproteobacteria</taxon>
        <taxon>Pasteurellales</taxon>
        <taxon>Pasteurellaceae</taxon>
        <taxon>Haemophilus</taxon>
    </lineage>
</organism>
<reference evidence="1 2" key="1">
    <citation type="submission" date="2018-06" db="EMBL/GenBank/DDBJ databases">
        <authorList>
            <consortium name="Pathogen Informatics"/>
            <person name="Doyle S."/>
        </authorList>
    </citation>
    <scope>NUCLEOTIDE SEQUENCE [LARGE SCALE GENOMIC DNA]</scope>
    <source>
        <strain evidence="1 2">NCTC10794</strain>
    </source>
</reference>
<name>A0A377HZC8_HAEPH</name>
<gene>
    <name evidence="1" type="ORF">NCTC10794_00661</name>
</gene>